<sequence length="383" mass="41582">MLDHRQPVVDQARLAAAGRAQSRFERPGLADVCDAVAGRIGCDRRPGHGLHHLGRRGQSGQARHGLRHFRRHHVHPDGHRGLAGLRRAADPDAVGRRGLGVGRGAVAGVGRAEFLSAAPVSEPLHSFVVPAYGRSPHLRACLESLRAQTQASRLHIASSTPYDGLSELAREFGADLAVHGPNGGIGRDWNQALAQAATPWVTVAHQDDIYLPDFTRRTLAAAQARPDAALLFTGYAELLGDSEVTRAGTAMLRIKRLLLELAFLGREAIAAPGAKLRALRFGCPIPCPSVTLARGAAAPRFREDLRVNLDWDAWVRRAREPGAFVYIREQLMLHRIHPGSETSAGVREGVRAAEDQMMFDSLWPRPIARVLARAYRLSYAGAA</sequence>
<evidence type="ECO:0000313" key="3">
    <source>
        <dbReference type="Proteomes" id="UP000264492"/>
    </source>
</evidence>
<dbReference type="InterPro" id="IPR050834">
    <property type="entry name" value="Glycosyltransf_2"/>
</dbReference>
<dbReference type="InterPro" id="IPR029044">
    <property type="entry name" value="Nucleotide-diphossugar_trans"/>
</dbReference>
<keyword evidence="3" id="KW-1185">Reference proteome</keyword>
<dbReference type="CDD" id="cd00761">
    <property type="entry name" value="Glyco_tranf_GTA_type"/>
    <property type="match status" value="1"/>
</dbReference>
<dbReference type="InterPro" id="IPR001173">
    <property type="entry name" value="Glyco_trans_2-like"/>
</dbReference>
<name>A0A371JZC2_9GAMM</name>
<accession>A0A371JZC2</accession>
<proteinExistence type="predicted"/>
<dbReference type="Gene3D" id="3.90.550.10">
    <property type="entry name" value="Spore Coat Polysaccharide Biosynthesis Protein SpsA, Chain A"/>
    <property type="match status" value="1"/>
</dbReference>
<organism evidence="2 3">
    <name type="scientific">Lysobacter silvisoli</name>
    <dbReference type="NCBI Taxonomy" id="2293254"/>
    <lineage>
        <taxon>Bacteria</taxon>
        <taxon>Pseudomonadati</taxon>
        <taxon>Pseudomonadota</taxon>
        <taxon>Gammaproteobacteria</taxon>
        <taxon>Lysobacterales</taxon>
        <taxon>Lysobacteraceae</taxon>
        <taxon>Lysobacter</taxon>
    </lineage>
</organism>
<dbReference type="AlphaFoldDB" id="A0A371JZC2"/>
<evidence type="ECO:0000313" key="2">
    <source>
        <dbReference type="EMBL" id="RDZ27028.1"/>
    </source>
</evidence>
<keyword evidence="2" id="KW-0808">Transferase</keyword>
<dbReference type="PANTHER" id="PTHR43685">
    <property type="entry name" value="GLYCOSYLTRANSFERASE"/>
    <property type="match status" value="1"/>
</dbReference>
<dbReference type="SUPFAM" id="SSF53448">
    <property type="entry name" value="Nucleotide-diphospho-sugar transferases"/>
    <property type="match status" value="1"/>
</dbReference>
<gene>
    <name evidence="2" type="ORF">DX914_12205</name>
</gene>
<protein>
    <submittedName>
        <fullName evidence="2">Glycosyltransferase family 2 protein</fullName>
    </submittedName>
</protein>
<dbReference type="Pfam" id="PF00535">
    <property type="entry name" value="Glycos_transf_2"/>
    <property type="match status" value="1"/>
</dbReference>
<dbReference type="PANTHER" id="PTHR43685:SF2">
    <property type="entry name" value="GLYCOSYLTRANSFERASE 2-LIKE DOMAIN-CONTAINING PROTEIN"/>
    <property type="match status" value="1"/>
</dbReference>
<dbReference type="EMBL" id="QTSU01000002">
    <property type="protein sequence ID" value="RDZ27028.1"/>
    <property type="molecule type" value="Genomic_DNA"/>
</dbReference>
<comment type="caution">
    <text evidence="2">The sequence shown here is derived from an EMBL/GenBank/DDBJ whole genome shotgun (WGS) entry which is preliminary data.</text>
</comment>
<reference evidence="2 3" key="1">
    <citation type="submission" date="2018-08" db="EMBL/GenBank/DDBJ databases">
        <title>Lysobacter sp. zong2l5, whole genome shotgun sequence.</title>
        <authorList>
            <person name="Zhang X."/>
            <person name="Feng G."/>
            <person name="Zhu H."/>
        </authorList>
    </citation>
    <scope>NUCLEOTIDE SEQUENCE [LARGE SCALE GENOMIC DNA]</scope>
    <source>
        <strain evidence="3">zong2l5</strain>
    </source>
</reference>
<dbReference type="GO" id="GO:0016740">
    <property type="term" value="F:transferase activity"/>
    <property type="evidence" value="ECO:0007669"/>
    <property type="project" value="UniProtKB-KW"/>
</dbReference>
<evidence type="ECO:0000259" key="1">
    <source>
        <dbReference type="Pfam" id="PF00535"/>
    </source>
</evidence>
<dbReference type="Proteomes" id="UP000264492">
    <property type="component" value="Unassembled WGS sequence"/>
</dbReference>
<feature type="domain" description="Glycosyltransferase 2-like" evidence="1">
    <location>
        <begin position="126"/>
        <end position="237"/>
    </location>
</feature>